<dbReference type="RefSeq" id="WP_114673384.1">
    <property type="nucleotide sequence ID" value="NZ_CP031163.1"/>
</dbReference>
<accession>A0A345IM06</accession>
<dbReference type="Proteomes" id="UP000253744">
    <property type="component" value="Plasmid pDrdI"/>
</dbReference>
<organism evidence="2 3">
    <name type="scientific">Deinococcus wulumuqiensis</name>
    <dbReference type="NCBI Taxonomy" id="980427"/>
    <lineage>
        <taxon>Bacteria</taxon>
        <taxon>Thermotogati</taxon>
        <taxon>Deinococcota</taxon>
        <taxon>Deinococci</taxon>
        <taxon>Deinococcales</taxon>
        <taxon>Deinococcaceae</taxon>
        <taxon>Deinococcus</taxon>
    </lineage>
</organism>
<reference evidence="2 3" key="1">
    <citation type="submission" date="2018-07" db="EMBL/GenBank/DDBJ databases">
        <title>Complete Genome and Methylome Analysis of Deinococcus wulumuqiensis NEB 479.</title>
        <authorList>
            <person name="Fomenkov A."/>
            <person name="Luyten Y."/>
            <person name="Vincze T."/>
            <person name="Anton B.P."/>
            <person name="Clark T."/>
            <person name="Roberts R.J."/>
            <person name="Morgan R.D."/>
        </authorList>
    </citation>
    <scope>NUCLEOTIDE SEQUENCE [LARGE SCALE GENOMIC DNA]</scope>
    <source>
        <strain evidence="2 3">NEB 479</strain>
        <plasmid evidence="3">Plasmid pdrdi</plasmid>
    </source>
</reference>
<dbReference type="InterPro" id="IPR006573">
    <property type="entry name" value="NHR_dom"/>
</dbReference>
<gene>
    <name evidence="2" type="ORF">DVJ83_16410</name>
</gene>
<keyword evidence="2" id="KW-0614">Plasmid</keyword>
<dbReference type="KEGG" id="dwu:DVJ83_16410"/>
<geneLocation type="plasmid" evidence="3">
    <name>pdrdi</name>
</geneLocation>
<evidence type="ECO:0000259" key="1">
    <source>
        <dbReference type="PROSITE" id="PS51065"/>
    </source>
</evidence>
<sequence>MTGNEDIPAVVDQLDDISSTDSLPPSDRKQKKAFDILVSATTTGDLRIILVPDLEYAVASAARQGQAVVSYVVGVSEGGGGYLFRFQQRDAKFILLTYSNSEVARFNDLDELAEFINHCTGMVYSPRMMELGLKINAQIEPVEGEDSGVLE</sequence>
<proteinExistence type="predicted"/>
<dbReference type="EMBL" id="CP031163">
    <property type="protein sequence ID" value="AXH00729.1"/>
    <property type="molecule type" value="Genomic_DNA"/>
</dbReference>
<dbReference type="PROSITE" id="PS51065">
    <property type="entry name" value="NHR"/>
    <property type="match status" value="1"/>
</dbReference>
<dbReference type="AlphaFoldDB" id="A0A345IM06"/>
<name>A0A345IM06_9DEIO</name>
<evidence type="ECO:0000313" key="2">
    <source>
        <dbReference type="EMBL" id="AXH00729.1"/>
    </source>
</evidence>
<evidence type="ECO:0000313" key="3">
    <source>
        <dbReference type="Proteomes" id="UP000253744"/>
    </source>
</evidence>
<feature type="domain" description="NHR" evidence="1">
    <location>
        <begin position="83"/>
        <end position="151"/>
    </location>
</feature>
<protein>
    <recommendedName>
        <fullName evidence="1">NHR domain-containing protein</fullName>
    </recommendedName>
</protein>